<proteinExistence type="predicted"/>
<sequence>MTAQGSGADSTAVSVSTLVASGLRSHVVFAAGWVPRYINRPCYIPHQQAYSISWSQLPAFTVLHRLLELQTGCY</sequence>
<name>A0A6A6TB97_9PLEO</name>
<dbReference type="EMBL" id="MU004340">
    <property type="protein sequence ID" value="KAF2656148.1"/>
    <property type="molecule type" value="Genomic_DNA"/>
</dbReference>
<evidence type="ECO:0000313" key="1">
    <source>
        <dbReference type="EMBL" id="KAF2656148.1"/>
    </source>
</evidence>
<gene>
    <name evidence="1" type="ORF">K491DRAFT_402278</name>
</gene>
<dbReference type="Proteomes" id="UP000799324">
    <property type="component" value="Unassembled WGS sequence"/>
</dbReference>
<reference evidence="1" key="1">
    <citation type="journal article" date="2020" name="Stud. Mycol.">
        <title>101 Dothideomycetes genomes: a test case for predicting lifestyles and emergence of pathogens.</title>
        <authorList>
            <person name="Haridas S."/>
            <person name="Albert R."/>
            <person name="Binder M."/>
            <person name="Bloem J."/>
            <person name="Labutti K."/>
            <person name="Salamov A."/>
            <person name="Andreopoulos B."/>
            <person name="Baker S."/>
            <person name="Barry K."/>
            <person name="Bills G."/>
            <person name="Bluhm B."/>
            <person name="Cannon C."/>
            <person name="Castanera R."/>
            <person name="Culley D."/>
            <person name="Daum C."/>
            <person name="Ezra D."/>
            <person name="Gonzalez J."/>
            <person name="Henrissat B."/>
            <person name="Kuo A."/>
            <person name="Liang C."/>
            <person name="Lipzen A."/>
            <person name="Lutzoni F."/>
            <person name="Magnuson J."/>
            <person name="Mondo S."/>
            <person name="Nolan M."/>
            <person name="Ohm R."/>
            <person name="Pangilinan J."/>
            <person name="Park H.-J."/>
            <person name="Ramirez L."/>
            <person name="Alfaro M."/>
            <person name="Sun H."/>
            <person name="Tritt A."/>
            <person name="Yoshinaga Y."/>
            <person name="Zwiers L.-H."/>
            <person name="Turgeon B."/>
            <person name="Goodwin S."/>
            <person name="Spatafora J."/>
            <person name="Crous P."/>
            <person name="Grigoriev I."/>
        </authorList>
    </citation>
    <scope>NUCLEOTIDE SEQUENCE</scope>
    <source>
        <strain evidence="1">CBS 122681</strain>
    </source>
</reference>
<keyword evidence="2" id="KW-1185">Reference proteome</keyword>
<organism evidence="1 2">
    <name type="scientific">Lophiostoma macrostomum CBS 122681</name>
    <dbReference type="NCBI Taxonomy" id="1314788"/>
    <lineage>
        <taxon>Eukaryota</taxon>
        <taxon>Fungi</taxon>
        <taxon>Dikarya</taxon>
        <taxon>Ascomycota</taxon>
        <taxon>Pezizomycotina</taxon>
        <taxon>Dothideomycetes</taxon>
        <taxon>Pleosporomycetidae</taxon>
        <taxon>Pleosporales</taxon>
        <taxon>Lophiostomataceae</taxon>
        <taxon>Lophiostoma</taxon>
    </lineage>
</organism>
<evidence type="ECO:0000313" key="2">
    <source>
        <dbReference type="Proteomes" id="UP000799324"/>
    </source>
</evidence>
<accession>A0A6A6TB97</accession>
<dbReference type="AlphaFoldDB" id="A0A6A6TB97"/>
<protein>
    <submittedName>
        <fullName evidence="1">Uncharacterized protein</fullName>
    </submittedName>
</protein>